<evidence type="ECO:0000313" key="2">
    <source>
        <dbReference type="Proteomes" id="UP000249057"/>
    </source>
</evidence>
<sequence length="204" mass="21997">SLNLHNLNTPPHSLIIPRNKRQRPPQSHQKPLHETIIIHRAPNTLHQRDPLPLLLIARPQRPSIIHPVPERHLGRPLPRRAHRHQPDDIDPVAHDHRPALPEHALAARQLRLPAGIREEGSALRRGGGVGLALLAGMRGDHDQEDAVGGRGDGQLGVVQDQVAWVVGFARGGGDGVGLGLGVREEAAQAVEPFGVAVGGPHFCG</sequence>
<reference evidence="1" key="1">
    <citation type="submission" date="2018-02" db="EMBL/GenBank/DDBJ databases">
        <title>The genomes of Aspergillus section Nigri reveals drivers in fungal speciation.</title>
        <authorList>
            <consortium name="DOE Joint Genome Institute"/>
            <person name="Vesth T.C."/>
            <person name="Nybo J."/>
            <person name="Theobald S."/>
            <person name="Brandl J."/>
            <person name="Frisvad J.C."/>
            <person name="Nielsen K.F."/>
            <person name="Lyhne E.K."/>
            <person name="Kogle M.E."/>
            <person name="Kuo A."/>
            <person name="Riley R."/>
            <person name="Clum A."/>
            <person name="Nolan M."/>
            <person name="Lipzen A."/>
            <person name="Salamov A."/>
            <person name="Henrissat B."/>
            <person name="Wiebenga A."/>
            <person name="De vries R.P."/>
            <person name="Grigoriev I.V."/>
            <person name="Mortensen U.H."/>
            <person name="Andersen M.R."/>
            <person name="Baker S.E."/>
        </authorList>
    </citation>
    <scope>NUCLEOTIDE SEQUENCE</scope>
    <source>
        <strain evidence="1">CBS 621.78</strain>
    </source>
</reference>
<name>A0ACD1FWC6_9EURO</name>
<gene>
    <name evidence="1" type="ORF">BO95DRAFT_507067</name>
</gene>
<keyword evidence="2" id="KW-1185">Reference proteome</keyword>
<evidence type="ECO:0000313" key="1">
    <source>
        <dbReference type="EMBL" id="RAH41236.1"/>
    </source>
</evidence>
<dbReference type="Proteomes" id="UP000249057">
    <property type="component" value="Unassembled WGS sequence"/>
</dbReference>
<dbReference type="EMBL" id="KZ825391">
    <property type="protein sequence ID" value="RAH41236.1"/>
    <property type="molecule type" value="Genomic_DNA"/>
</dbReference>
<accession>A0ACD1FWC6</accession>
<organism evidence="1 2">
    <name type="scientific">Aspergillus brunneoviolaceus CBS 621.78</name>
    <dbReference type="NCBI Taxonomy" id="1450534"/>
    <lineage>
        <taxon>Eukaryota</taxon>
        <taxon>Fungi</taxon>
        <taxon>Dikarya</taxon>
        <taxon>Ascomycota</taxon>
        <taxon>Pezizomycotina</taxon>
        <taxon>Eurotiomycetes</taxon>
        <taxon>Eurotiomycetidae</taxon>
        <taxon>Eurotiales</taxon>
        <taxon>Aspergillaceae</taxon>
        <taxon>Aspergillus</taxon>
        <taxon>Aspergillus subgen. Circumdati</taxon>
    </lineage>
</organism>
<protein>
    <submittedName>
        <fullName evidence="1">Uncharacterized protein</fullName>
    </submittedName>
</protein>
<proteinExistence type="predicted"/>
<feature type="non-terminal residue" evidence="1">
    <location>
        <position position="1"/>
    </location>
</feature>